<evidence type="ECO:0000259" key="1">
    <source>
        <dbReference type="Pfam" id="PF01261"/>
    </source>
</evidence>
<organism evidence="2 3">
    <name type="scientific">Candidatus Glassbacteria bacterium GWA2_58_10</name>
    <dbReference type="NCBI Taxonomy" id="1817865"/>
    <lineage>
        <taxon>Bacteria</taxon>
        <taxon>Candidatus Glassiibacteriota</taxon>
    </lineage>
</organism>
<evidence type="ECO:0000313" key="2">
    <source>
        <dbReference type="EMBL" id="OGF98455.1"/>
    </source>
</evidence>
<dbReference type="SUPFAM" id="SSF51658">
    <property type="entry name" value="Xylose isomerase-like"/>
    <property type="match status" value="1"/>
</dbReference>
<feature type="domain" description="Xylose isomerase-like TIM barrel" evidence="1">
    <location>
        <begin position="46"/>
        <end position="289"/>
    </location>
</feature>
<proteinExistence type="predicted"/>
<accession>A0A1F5YE49</accession>
<dbReference type="PANTHER" id="PTHR12110:SF41">
    <property type="entry name" value="INOSOSE DEHYDRATASE"/>
    <property type="match status" value="1"/>
</dbReference>
<gene>
    <name evidence="2" type="ORF">A2Z86_03155</name>
</gene>
<dbReference type="InterPro" id="IPR013022">
    <property type="entry name" value="Xyl_isomerase-like_TIM-brl"/>
</dbReference>
<dbReference type="Pfam" id="PF01261">
    <property type="entry name" value="AP_endonuc_2"/>
    <property type="match status" value="1"/>
</dbReference>
<dbReference type="InterPro" id="IPR050312">
    <property type="entry name" value="IolE/XylAMocC-like"/>
</dbReference>
<dbReference type="InterPro" id="IPR036237">
    <property type="entry name" value="Xyl_isomerase-like_sf"/>
</dbReference>
<name>A0A1F5YE49_9BACT</name>
<evidence type="ECO:0000313" key="3">
    <source>
        <dbReference type="Proteomes" id="UP000176992"/>
    </source>
</evidence>
<protein>
    <recommendedName>
        <fullName evidence="1">Xylose isomerase-like TIM barrel domain-containing protein</fullName>
    </recommendedName>
</protein>
<dbReference type="Gene3D" id="3.20.20.150">
    <property type="entry name" value="Divalent-metal-dependent TIM barrel enzymes"/>
    <property type="match status" value="1"/>
</dbReference>
<dbReference type="PANTHER" id="PTHR12110">
    <property type="entry name" value="HYDROXYPYRUVATE ISOMERASE"/>
    <property type="match status" value="1"/>
</dbReference>
<dbReference type="Proteomes" id="UP000176992">
    <property type="component" value="Unassembled WGS sequence"/>
</dbReference>
<dbReference type="AlphaFoldDB" id="A0A1F5YE49"/>
<reference evidence="2 3" key="1">
    <citation type="journal article" date="2016" name="Nat. Commun.">
        <title>Thousands of microbial genomes shed light on interconnected biogeochemical processes in an aquifer system.</title>
        <authorList>
            <person name="Anantharaman K."/>
            <person name="Brown C.T."/>
            <person name="Hug L.A."/>
            <person name="Sharon I."/>
            <person name="Castelle C.J."/>
            <person name="Probst A.J."/>
            <person name="Thomas B.C."/>
            <person name="Singh A."/>
            <person name="Wilkins M.J."/>
            <person name="Karaoz U."/>
            <person name="Brodie E.L."/>
            <person name="Williams K.H."/>
            <person name="Hubbard S.S."/>
            <person name="Banfield J.F."/>
        </authorList>
    </citation>
    <scope>NUCLEOTIDE SEQUENCE [LARGE SCALE GENOMIC DNA]</scope>
</reference>
<comment type="caution">
    <text evidence="2">The sequence shown here is derived from an EMBL/GenBank/DDBJ whole genome shotgun (WGS) entry which is preliminary data.</text>
</comment>
<dbReference type="EMBL" id="MFIV01000100">
    <property type="protein sequence ID" value="OGF98455.1"/>
    <property type="molecule type" value="Genomic_DNA"/>
</dbReference>
<sequence length="316" mass="35347">MSSLLAQKTPTGNPADFKVKTCLHSVSYAGFWPGQERLNVDQFLLKARELGYAGVILVAKRPHVSPLDYDQAARRKLKARIEELGLKLVGLAGYTDFTAGMDKPGIPNAEIQAAYVGELAHLARDLGTDMLRIFTGYERPGIPYDQQYAQVVEGLRLAGARAAEYGVTLAVQNHHDIALHHDSMRWLLEEVNLPNVRAAWDAWSPTLEGLSPPELRESVLRMQPYLVHTTAADYVHLPRFQYLPELINYKEREDLLRAVPMGEGIIDYRTFIGALKEIGYQGYIAYELCAPLQGGGSLANLDSCAKKFLDYIRQFE</sequence>